<evidence type="ECO:0000313" key="2">
    <source>
        <dbReference type="EMBL" id="KAK3234189.1"/>
    </source>
</evidence>
<evidence type="ECO:0000256" key="1">
    <source>
        <dbReference type="SAM" id="Phobius"/>
    </source>
</evidence>
<proteinExistence type="predicted"/>
<feature type="transmembrane region" description="Helical" evidence="1">
    <location>
        <begin position="90"/>
        <end position="108"/>
    </location>
</feature>
<sequence>MAMTNILSEACTATIPLVRNQKHCCQNRVKVLGLKSRQVRSRQAVVPTRRSNIGRLNCKAVKFEERKVNTTMQSFEEERQEMQSNDATKAAISLAMLSVLASPAAFAVEEEVTVGGMDPTTYVIALFPVILYGIFTLYRLNFNRNIKIVDFMFGVFCFFIFGNIFSILIFKTRLY</sequence>
<accession>A0AAE0EN89</accession>
<keyword evidence="1" id="KW-0472">Membrane</keyword>
<name>A0AAE0EN89_9CHLO</name>
<reference evidence="2 3" key="1">
    <citation type="journal article" date="2015" name="Genome Biol. Evol.">
        <title>Comparative Genomics of a Bacterivorous Green Alga Reveals Evolutionary Causalities and Consequences of Phago-Mixotrophic Mode of Nutrition.</title>
        <authorList>
            <person name="Burns J.A."/>
            <person name="Paasch A."/>
            <person name="Narechania A."/>
            <person name="Kim E."/>
        </authorList>
    </citation>
    <scope>NUCLEOTIDE SEQUENCE [LARGE SCALE GENOMIC DNA]</scope>
    <source>
        <strain evidence="2 3">PLY_AMNH</strain>
    </source>
</reference>
<keyword evidence="1" id="KW-1133">Transmembrane helix</keyword>
<dbReference type="EMBL" id="LGRX02035543">
    <property type="protein sequence ID" value="KAK3234189.1"/>
    <property type="molecule type" value="Genomic_DNA"/>
</dbReference>
<evidence type="ECO:0000313" key="3">
    <source>
        <dbReference type="Proteomes" id="UP001190700"/>
    </source>
</evidence>
<comment type="caution">
    <text evidence="2">The sequence shown here is derived from an EMBL/GenBank/DDBJ whole genome shotgun (WGS) entry which is preliminary data.</text>
</comment>
<protein>
    <submittedName>
        <fullName evidence="2">Uncharacterized protein</fullName>
    </submittedName>
</protein>
<keyword evidence="3" id="KW-1185">Reference proteome</keyword>
<feature type="transmembrane region" description="Helical" evidence="1">
    <location>
        <begin position="150"/>
        <end position="170"/>
    </location>
</feature>
<keyword evidence="1" id="KW-0812">Transmembrane</keyword>
<organism evidence="2 3">
    <name type="scientific">Cymbomonas tetramitiformis</name>
    <dbReference type="NCBI Taxonomy" id="36881"/>
    <lineage>
        <taxon>Eukaryota</taxon>
        <taxon>Viridiplantae</taxon>
        <taxon>Chlorophyta</taxon>
        <taxon>Pyramimonadophyceae</taxon>
        <taxon>Pyramimonadales</taxon>
        <taxon>Pyramimonadaceae</taxon>
        <taxon>Cymbomonas</taxon>
    </lineage>
</organism>
<gene>
    <name evidence="2" type="ORF">CYMTET_55549</name>
</gene>
<dbReference type="AlphaFoldDB" id="A0AAE0EN89"/>
<dbReference type="Proteomes" id="UP001190700">
    <property type="component" value="Unassembled WGS sequence"/>
</dbReference>
<feature type="transmembrane region" description="Helical" evidence="1">
    <location>
        <begin position="120"/>
        <end position="138"/>
    </location>
</feature>